<gene>
    <name evidence="1" type="ORF">EYF80_054796</name>
</gene>
<reference evidence="1 2" key="1">
    <citation type="submission" date="2019-03" db="EMBL/GenBank/DDBJ databases">
        <title>First draft genome of Liparis tanakae, snailfish: a comprehensive survey of snailfish specific genes.</title>
        <authorList>
            <person name="Kim W."/>
            <person name="Song I."/>
            <person name="Jeong J.-H."/>
            <person name="Kim D."/>
            <person name="Kim S."/>
            <person name="Ryu S."/>
            <person name="Song J.Y."/>
            <person name="Lee S.K."/>
        </authorList>
    </citation>
    <scope>NUCLEOTIDE SEQUENCE [LARGE SCALE GENOMIC DNA]</scope>
    <source>
        <tissue evidence="1">Muscle</tissue>
    </source>
</reference>
<evidence type="ECO:0000313" key="1">
    <source>
        <dbReference type="EMBL" id="TNN35039.1"/>
    </source>
</evidence>
<sequence length="129" mass="14608">MPDVFLPMAPQQCMMGARNRHRILLTIRRRRPHQSGPVQYKCECGRSVADGETTPSAGGDHQWIALRVGAIISAHRRSSVTNHIISCRSTHSHLFCPRLMFLSTTGEEKKKQSLDELTAVNRRECFKPI</sequence>
<comment type="caution">
    <text evidence="1">The sequence shown here is derived from an EMBL/GenBank/DDBJ whole genome shotgun (WGS) entry which is preliminary data.</text>
</comment>
<keyword evidence="2" id="KW-1185">Reference proteome</keyword>
<evidence type="ECO:0000313" key="2">
    <source>
        <dbReference type="Proteomes" id="UP000314294"/>
    </source>
</evidence>
<accession>A0A4Z2F1M6</accession>
<dbReference type="EMBL" id="SRLO01001843">
    <property type="protein sequence ID" value="TNN35039.1"/>
    <property type="molecule type" value="Genomic_DNA"/>
</dbReference>
<dbReference type="AlphaFoldDB" id="A0A4Z2F1M6"/>
<organism evidence="1 2">
    <name type="scientific">Liparis tanakae</name>
    <name type="common">Tanaka's snailfish</name>
    <dbReference type="NCBI Taxonomy" id="230148"/>
    <lineage>
        <taxon>Eukaryota</taxon>
        <taxon>Metazoa</taxon>
        <taxon>Chordata</taxon>
        <taxon>Craniata</taxon>
        <taxon>Vertebrata</taxon>
        <taxon>Euteleostomi</taxon>
        <taxon>Actinopterygii</taxon>
        <taxon>Neopterygii</taxon>
        <taxon>Teleostei</taxon>
        <taxon>Neoteleostei</taxon>
        <taxon>Acanthomorphata</taxon>
        <taxon>Eupercaria</taxon>
        <taxon>Perciformes</taxon>
        <taxon>Cottioidei</taxon>
        <taxon>Cottales</taxon>
        <taxon>Liparidae</taxon>
        <taxon>Liparis</taxon>
    </lineage>
</organism>
<protein>
    <submittedName>
        <fullName evidence="1">Uncharacterized protein</fullName>
    </submittedName>
</protein>
<proteinExistence type="predicted"/>
<name>A0A4Z2F1M6_9TELE</name>
<dbReference type="Proteomes" id="UP000314294">
    <property type="component" value="Unassembled WGS sequence"/>
</dbReference>